<dbReference type="Proteomes" id="UP000238392">
    <property type="component" value="Unassembled WGS sequence"/>
</dbReference>
<keyword evidence="3" id="KW-0804">Transcription</keyword>
<dbReference type="InterPro" id="IPR025997">
    <property type="entry name" value="SBP_2_dom"/>
</dbReference>
<dbReference type="Pfam" id="PF00356">
    <property type="entry name" value="LacI"/>
    <property type="match status" value="1"/>
</dbReference>
<dbReference type="CDD" id="cd01392">
    <property type="entry name" value="HTH_LacI"/>
    <property type="match status" value="1"/>
</dbReference>
<keyword evidence="1" id="KW-0805">Transcription regulation</keyword>
<accession>A0A2T0W885</accession>
<dbReference type="PANTHER" id="PTHR30146">
    <property type="entry name" value="LACI-RELATED TRANSCRIPTIONAL REPRESSOR"/>
    <property type="match status" value="1"/>
</dbReference>
<dbReference type="OrthoDB" id="9805774at2"/>
<evidence type="ECO:0000313" key="5">
    <source>
        <dbReference type="EMBL" id="PRY82902.1"/>
    </source>
</evidence>
<keyword evidence="2" id="KW-0238">DNA-binding</keyword>
<sequence length="366" mass="40577">MLKSPVPTDVWVEFAKCVRELMSQSKEKRPTMSDVAALAGVGSATVDRVLNERGNVREDVRKKVIDAARSLGLRRQLPPSYKPTIRINLILPRPTLPLLASMAEEFKKIARNLERSILLQVSTLADEKPQTIAAALKSTLCDAVIVYAQDHPLIREAIEILHDRDVPVVTMISDVLGTRRLAYAGTNQYAAGRSAGFFVGNMARQGGPAIILCNQLGFQSHAQRVEGFRDYLKQNAPNIEIARIVEGLDDRSRSQALLETAFREIPDAVAVYNVGAANLGVRAAIERNILNERPLFIGHELTKYTSQMLRDGIMTLTIDQSPRLQAQFAIDVLLDHFGYEDVPVSSPYVSQVPIVLYTAEYIPTDM</sequence>
<dbReference type="PROSITE" id="PS50932">
    <property type="entry name" value="HTH_LACI_2"/>
    <property type="match status" value="1"/>
</dbReference>
<comment type="caution">
    <text evidence="5">The sequence shown here is derived from an EMBL/GenBank/DDBJ whole genome shotgun (WGS) entry which is preliminary data.</text>
</comment>
<dbReference type="GO" id="GO:0000976">
    <property type="term" value="F:transcription cis-regulatory region binding"/>
    <property type="evidence" value="ECO:0007669"/>
    <property type="project" value="TreeGrafter"/>
</dbReference>
<feature type="domain" description="HTH lacI-type" evidence="4">
    <location>
        <begin position="30"/>
        <end position="72"/>
    </location>
</feature>
<dbReference type="SMART" id="SM00354">
    <property type="entry name" value="HTH_LACI"/>
    <property type="match status" value="1"/>
</dbReference>
<evidence type="ECO:0000259" key="4">
    <source>
        <dbReference type="PROSITE" id="PS50932"/>
    </source>
</evidence>
<evidence type="ECO:0000256" key="2">
    <source>
        <dbReference type="ARBA" id="ARBA00023125"/>
    </source>
</evidence>
<evidence type="ECO:0000256" key="1">
    <source>
        <dbReference type="ARBA" id="ARBA00023015"/>
    </source>
</evidence>
<organism evidence="5 6">
    <name type="scientific">Donghicola tyrosinivorans</name>
    <dbReference type="NCBI Taxonomy" id="1652492"/>
    <lineage>
        <taxon>Bacteria</taxon>
        <taxon>Pseudomonadati</taxon>
        <taxon>Pseudomonadota</taxon>
        <taxon>Alphaproteobacteria</taxon>
        <taxon>Rhodobacterales</taxon>
        <taxon>Roseobacteraceae</taxon>
        <taxon>Donghicola</taxon>
    </lineage>
</organism>
<dbReference type="InterPro" id="IPR000843">
    <property type="entry name" value="HTH_LacI"/>
</dbReference>
<dbReference type="AlphaFoldDB" id="A0A2T0W885"/>
<proteinExistence type="predicted"/>
<dbReference type="GO" id="GO:0003700">
    <property type="term" value="F:DNA-binding transcription factor activity"/>
    <property type="evidence" value="ECO:0007669"/>
    <property type="project" value="TreeGrafter"/>
</dbReference>
<dbReference type="SUPFAM" id="SSF53822">
    <property type="entry name" value="Periplasmic binding protein-like I"/>
    <property type="match status" value="1"/>
</dbReference>
<evidence type="ECO:0000256" key="3">
    <source>
        <dbReference type="ARBA" id="ARBA00023163"/>
    </source>
</evidence>
<name>A0A2T0W885_9RHOB</name>
<protein>
    <submittedName>
        <fullName evidence="5">LacI family transcriptional regulator</fullName>
    </submittedName>
</protein>
<keyword evidence="6" id="KW-1185">Reference proteome</keyword>
<gene>
    <name evidence="5" type="ORF">CLV74_1383</name>
</gene>
<dbReference type="InterPro" id="IPR010982">
    <property type="entry name" value="Lambda_DNA-bd_dom_sf"/>
</dbReference>
<evidence type="ECO:0000313" key="6">
    <source>
        <dbReference type="Proteomes" id="UP000238392"/>
    </source>
</evidence>
<dbReference type="Gene3D" id="3.40.50.2300">
    <property type="match status" value="2"/>
</dbReference>
<dbReference type="PANTHER" id="PTHR30146:SF152">
    <property type="entry name" value="TRANSCRIPTIONAL REGULATORY PROTEIN"/>
    <property type="match status" value="1"/>
</dbReference>
<dbReference type="CDD" id="cd06307">
    <property type="entry name" value="PBP1_sugar_binding"/>
    <property type="match status" value="1"/>
</dbReference>
<reference evidence="5 6" key="1">
    <citation type="submission" date="2018-03" db="EMBL/GenBank/DDBJ databases">
        <title>Genomic Encyclopedia of Archaeal and Bacterial Type Strains, Phase II (KMG-II): from individual species to whole genera.</title>
        <authorList>
            <person name="Goeker M."/>
        </authorList>
    </citation>
    <scope>NUCLEOTIDE SEQUENCE [LARGE SCALE GENOMIC DNA]</scope>
    <source>
        <strain evidence="5 6">DSM 100212</strain>
    </source>
</reference>
<dbReference type="Gene3D" id="1.10.260.40">
    <property type="entry name" value="lambda repressor-like DNA-binding domains"/>
    <property type="match status" value="1"/>
</dbReference>
<dbReference type="EMBL" id="PVTQ01000038">
    <property type="protein sequence ID" value="PRY82902.1"/>
    <property type="molecule type" value="Genomic_DNA"/>
</dbReference>
<dbReference type="Pfam" id="PF13407">
    <property type="entry name" value="Peripla_BP_4"/>
    <property type="match status" value="1"/>
</dbReference>
<dbReference type="PROSITE" id="PS00356">
    <property type="entry name" value="HTH_LACI_1"/>
    <property type="match status" value="1"/>
</dbReference>
<dbReference type="InterPro" id="IPR028082">
    <property type="entry name" value="Peripla_BP_I"/>
</dbReference>
<dbReference type="SUPFAM" id="SSF47413">
    <property type="entry name" value="lambda repressor-like DNA-binding domains"/>
    <property type="match status" value="1"/>
</dbReference>